<comment type="caution">
    <text evidence="1">The sequence shown here is derived from an EMBL/GenBank/DDBJ whole genome shotgun (WGS) entry which is preliminary data.</text>
</comment>
<gene>
    <name evidence="1" type="ORF">BDW59DRAFT_158644</name>
</gene>
<name>A0ABR4IRD8_9EURO</name>
<proteinExistence type="predicted"/>
<dbReference type="EMBL" id="JBFXLS010000013">
    <property type="protein sequence ID" value="KAL2830315.1"/>
    <property type="molecule type" value="Genomic_DNA"/>
</dbReference>
<organism evidence="1 2">
    <name type="scientific">Aspergillus cavernicola</name>
    <dbReference type="NCBI Taxonomy" id="176166"/>
    <lineage>
        <taxon>Eukaryota</taxon>
        <taxon>Fungi</taxon>
        <taxon>Dikarya</taxon>
        <taxon>Ascomycota</taxon>
        <taxon>Pezizomycotina</taxon>
        <taxon>Eurotiomycetes</taxon>
        <taxon>Eurotiomycetidae</taxon>
        <taxon>Eurotiales</taxon>
        <taxon>Aspergillaceae</taxon>
        <taxon>Aspergillus</taxon>
        <taxon>Aspergillus subgen. Nidulantes</taxon>
    </lineage>
</organism>
<reference evidence="1 2" key="1">
    <citation type="submission" date="2024-07" db="EMBL/GenBank/DDBJ databases">
        <title>Section-level genome sequencing and comparative genomics of Aspergillus sections Usti and Cavernicolus.</title>
        <authorList>
            <consortium name="Lawrence Berkeley National Laboratory"/>
            <person name="Nybo J.L."/>
            <person name="Vesth T.C."/>
            <person name="Theobald S."/>
            <person name="Frisvad J.C."/>
            <person name="Larsen T.O."/>
            <person name="Kjaerboelling I."/>
            <person name="Rothschild-Mancinelli K."/>
            <person name="Lyhne E.K."/>
            <person name="Kogle M.E."/>
            <person name="Barry K."/>
            <person name="Clum A."/>
            <person name="Na H."/>
            <person name="Ledsgaard L."/>
            <person name="Lin J."/>
            <person name="Lipzen A."/>
            <person name="Kuo A."/>
            <person name="Riley R."/>
            <person name="Mondo S."/>
            <person name="LaButti K."/>
            <person name="Haridas S."/>
            <person name="Pangalinan J."/>
            <person name="Salamov A.A."/>
            <person name="Simmons B.A."/>
            <person name="Magnuson J.K."/>
            <person name="Chen J."/>
            <person name="Drula E."/>
            <person name="Henrissat B."/>
            <person name="Wiebenga A."/>
            <person name="Lubbers R.J."/>
            <person name="Gomes A.C."/>
            <person name="Makela M.R."/>
            <person name="Stajich J."/>
            <person name="Grigoriev I.V."/>
            <person name="Mortensen U.H."/>
            <person name="De vries R.P."/>
            <person name="Baker S.E."/>
            <person name="Andersen M.R."/>
        </authorList>
    </citation>
    <scope>NUCLEOTIDE SEQUENCE [LARGE SCALE GENOMIC DNA]</scope>
    <source>
        <strain evidence="1 2">CBS 600.67</strain>
    </source>
</reference>
<protein>
    <recommendedName>
        <fullName evidence="3">F-box domain-containing protein</fullName>
    </recommendedName>
</protein>
<evidence type="ECO:0000313" key="2">
    <source>
        <dbReference type="Proteomes" id="UP001610335"/>
    </source>
</evidence>
<accession>A0ABR4IRD8</accession>
<evidence type="ECO:0000313" key="1">
    <source>
        <dbReference type="EMBL" id="KAL2830315.1"/>
    </source>
</evidence>
<sequence length="615" mass="70549">MANNYQYTEGAGYTYQFGNQPNHLMLPMEILHIINEYVAGGRFNKPNEPGNFSGKLPPHVCLVNRHWSHIFTPVLYTHFMFHGNVNKLKSLWGFLRTVVQRQELAAHVKELTLTTWDIFADFHPDDMREAFMLIWENTKLFDMFCTPETLKPTRNAATLPEMAYAWFRANYLNKSSETIKHGQRAGIKAWYAKAFYKLHREWMKPLLAQVLDDRTDSARRTLRTGQLALGIDGGRVPYQGPLVALLIAVCPELLRLNCDVWGAGLDPYYERVMRIATGKHPLPAVFRNRHPLSRLEVLRLAGRQPPVRGLGTNTHRGEVSLSDVIPYWQLPNLKDLTVLNATMYNAIAETKIPSTIQSITLRGEFSHLHLPSLFALTPNLRHVSLKIATHDSIVDHTSPNGPFRYGWTWRMLYRLKDQLEYLDLHQSPFPDDLQHIPTTDENGDPVVPYCPPLREFTNLRQLNITPMGLYGHQCDHMEGHKFPNHLPPNLISLGIYTDDHPWTQNYFTMLDTELEGAAKAGTVVNGGSLRAIVVDRDGGLLPTEKLEAVARLNGMFFDFDGQKYLLFAGKKTRWGHMNTDSDREYWEDLEDEYEPWRVIPRGMEVSGIKGRLRVE</sequence>
<keyword evidence="2" id="KW-1185">Reference proteome</keyword>
<evidence type="ECO:0008006" key="3">
    <source>
        <dbReference type="Google" id="ProtNLM"/>
    </source>
</evidence>
<dbReference type="Proteomes" id="UP001610335">
    <property type="component" value="Unassembled WGS sequence"/>
</dbReference>